<proteinExistence type="predicted"/>
<keyword evidence="2" id="KW-1185">Reference proteome</keyword>
<evidence type="ECO:0000313" key="1">
    <source>
        <dbReference type="EMBL" id="MFM9327134.1"/>
    </source>
</evidence>
<sequence>MILWINGAFGSGKTTSAYELHRRLPGSFVYDPENIGYFLFKNMPRRLRMKDFQDYPQWRLFNYEMLKDLAGRFDGVIIAPMTVTHPEYFDEIIGRLRREGFEVQHYILSAERPVLEKRLNKRLQRGETWAKAQIDRCLYAFTHHITEEKIMTDQLSIDDVVQEIASRSGLVLLPDYRSPLKKWKDRMFTLLRHIRK</sequence>
<comment type="caution">
    <text evidence="1">The sequence shown here is derived from an EMBL/GenBank/DDBJ whole genome shotgun (WGS) entry which is preliminary data.</text>
</comment>
<evidence type="ECO:0000313" key="2">
    <source>
        <dbReference type="Proteomes" id="UP001631969"/>
    </source>
</evidence>
<name>A0ACC7NUV5_9BACL</name>
<accession>A0ACC7NUV5</accession>
<dbReference type="EMBL" id="JBJURJ010000001">
    <property type="protein sequence ID" value="MFM9327134.1"/>
    <property type="molecule type" value="Genomic_DNA"/>
</dbReference>
<organism evidence="1 2">
    <name type="scientific">Paenibacillus mesotrionivorans</name>
    <dbReference type="NCBI Taxonomy" id="3160968"/>
    <lineage>
        <taxon>Bacteria</taxon>
        <taxon>Bacillati</taxon>
        <taxon>Bacillota</taxon>
        <taxon>Bacilli</taxon>
        <taxon>Bacillales</taxon>
        <taxon>Paenibacillaceae</taxon>
        <taxon>Paenibacillus</taxon>
    </lineage>
</organism>
<dbReference type="Proteomes" id="UP001631969">
    <property type="component" value="Unassembled WGS sequence"/>
</dbReference>
<gene>
    <name evidence="1" type="ORF">ACI1P1_02370</name>
</gene>
<protein>
    <submittedName>
        <fullName evidence="1">AAA family ATPase</fullName>
    </submittedName>
</protein>
<reference evidence="1" key="1">
    <citation type="submission" date="2024-12" db="EMBL/GenBank/DDBJ databases">
        <authorList>
            <person name="Wu N."/>
        </authorList>
    </citation>
    <scope>NUCLEOTIDE SEQUENCE</scope>
    <source>
        <strain evidence="1">P15</strain>
    </source>
</reference>